<reference evidence="1" key="1">
    <citation type="submission" date="2014-11" db="EMBL/GenBank/DDBJ databases">
        <authorList>
            <person name="Amaro Gonzalez C."/>
        </authorList>
    </citation>
    <scope>NUCLEOTIDE SEQUENCE</scope>
</reference>
<dbReference type="AlphaFoldDB" id="A0A0E9WER5"/>
<organism evidence="1">
    <name type="scientific">Anguilla anguilla</name>
    <name type="common">European freshwater eel</name>
    <name type="synonym">Muraena anguilla</name>
    <dbReference type="NCBI Taxonomy" id="7936"/>
    <lineage>
        <taxon>Eukaryota</taxon>
        <taxon>Metazoa</taxon>
        <taxon>Chordata</taxon>
        <taxon>Craniata</taxon>
        <taxon>Vertebrata</taxon>
        <taxon>Euteleostomi</taxon>
        <taxon>Actinopterygii</taxon>
        <taxon>Neopterygii</taxon>
        <taxon>Teleostei</taxon>
        <taxon>Anguilliformes</taxon>
        <taxon>Anguillidae</taxon>
        <taxon>Anguilla</taxon>
    </lineage>
</organism>
<reference evidence="1" key="2">
    <citation type="journal article" date="2015" name="Fish Shellfish Immunol.">
        <title>Early steps in the European eel (Anguilla anguilla)-Vibrio vulnificus interaction in the gills: Role of the RtxA13 toxin.</title>
        <authorList>
            <person name="Callol A."/>
            <person name="Pajuelo D."/>
            <person name="Ebbesson L."/>
            <person name="Teles M."/>
            <person name="MacKenzie S."/>
            <person name="Amaro C."/>
        </authorList>
    </citation>
    <scope>NUCLEOTIDE SEQUENCE</scope>
</reference>
<protein>
    <submittedName>
        <fullName evidence="1">Uncharacterized protein</fullName>
    </submittedName>
</protein>
<accession>A0A0E9WER5</accession>
<proteinExistence type="predicted"/>
<dbReference type="EMBL" id="GBXM01019801">
    <property type="protein sequence ID" value="JAH88776.1"/>
    <property type="molecule type" value="Transcribed_RNA"/>
</dbReference>
<name>A0A0E9WER5_ANGAN</name>
<sequence>MIFFSFVAIYDQTFEMTDLMLRLHRPRTYRGMRTSSLTQIEIIFYIKQSKLNKYNTHTKKTC</sequence>
<evidence type="ECO:0000313" key="1">
    <source>
        <dbReference type="EMBL" id="JAH88776.1"/>
    </source>
</evidence>